<dbReference type="InterPro" id="IPR014914">
    <property type="entry name" value="RES_dom"/>
</dbReference>
<organism evidence="2">
    <name type="scientific">uncultured organism</name>
    <dbReference type="NCBI Taxonomy" id="155900"/>
    <lineage>
        <taxon>unclassified sequences</taxon>
        <taxon>environmental samples</taxon>
    </lineage>
</organism>
<proteinExistence type="predicted"/>
<sequence>MAEVRPWIGSYISVGQFKTLRDLVLVDCSVEHGRGFVFFLDEPEPAQREKATWGDIDQAFSEPVTSGDSTADYAPTQILAEAFRRHGYDGIAYKSVLGRGFNVALFNVNAADLINCFLFEAKKVSFEFSETGNPYFVKKYYENNE</sequence>
<evidence type="ECO:0000313" key="2">
    <source>
        <dbReference type="EMBL" id="QEA05332.1"/>
    </source>
</evidence>
<name>A0A5B8RD19_9ZZZZ</name>
<dbReference type="AlphaFoldDB" id="A0A5B8RD19"/>
<accession>A0A5B8RD19</accession>
<gene>
    <name evidence="2" type="ORF">KBTEX_01652</name>
</gene>
<evidence type="ECO:0000259" key="1">
    <source>
        <dbReference type="Pfam" id="PF08808"/>
    </source>
</evidence>
<dbReference type="EMBL" id="MN079099">
    <property type="protein sequence ID" value="QEA05332.1"/>
    <property type="molecule type" value="Genomic_DNA"/>
</dbReference>
<protein>
    <recommendedName>
        <fullName evidence="1">RES domain-containing protein</fullName>
    </recommendedName>
</protein>
<dbReference type="Pfam" id="PF08808">
    <property type="entry name" value="RES"/>
    <property type="match status" value="1"/>
</dbReference>
<feature type="domain" description="RES" evidence="1">
    <location>
        <begin position="1"/>
        <end position="113"/>
    </location>
</feature>
<reference evidence="2" key="1">
    <citation type="submission" date="2019-06" db="EMBL/GenBank/DDBJ databases">
        <authorList>
            <person name="Murdoch R.W."/>
            <person name="Fathepure B."/>
        </authorList>
    </citation>
    <scope>NUCLEOTIDE SEQUENCE</scope>
</reference>